<dbReference type="InParanoid" id="A0A2P5E0T7"/>
<evidence type="ECO:0000256" key="3">
    <source>
        <dbReference type="ARBA" id="ARBA00022895"/>
    </source>
</evidence>
<dbReference type="Pfam" id="PF02765">
    <property type="entry name" value="POT1"/>
    <property type="match status" value="1"/>
</dbReference>
<dbReference type="OrthoDB" id="2186770at2759"/>
<comment type="subcellular location">
    <subcellularLocation>
        <location evidence="1">Chromosome</location>
        <location evidence="1">Telomere</location>
    </subcellularLocation>
</comment>
<dbReference type="CDD" id="cd04497">
    <property type="entry name" value="hPOT1_OB1_like"/>
    <property type="match status" value="1"/>
</dbReference>
<dbReference type="InterPro" id="IPR011564">
    <property type="entry name" value="Telomer_end-bd_POT1/Cdc13"/>
</dbReference>
<dbReference type="GO" id="GO:0000783">
    <property type="term" value="C:nuclear telomere cap complex"/>
    <property type="evidence" value="ECO:0007669"/>
    <property type="project" value="TreeGrafter"/>
</dbReference>
<comment type="caution">
    <text evidence="6">The sequence shown here is derived from an EMBL/GenBank/DDBJ whole genome shotgun (WGS) entry which is preliminary data.</text>
</comment>
<dbReference type="PANTHER" id="PTHR14513">
    <property type="entry name" value="PROTECTION OF TELOMERES 1"/>
    <property type="match status" value="1"/>
</dbReference>
<dbReference type="PANTHER" id="PTHR14513:SF0">
    <property type="entry name" value="PROTECTION OF TELOMERES PROTEIN 1"/>
    <property type="match status" value="1"/>
</dbReference>
<evidence type="ECO:0000313" key="6">
    <source>
        <dbReference type="EMBL" id="PON79151.1"/>
    </source>
</evidence>
<dbReference type="Gene3D" id="2.40.50.140">
    <property type="entry name" value="Nucleic acid-binding proteins"/>
    <property type="match status" value="1"/>
</dbReference>
<dbReference type="GO" id="GO:0032210">
    <property type="term" value="P:regulation of telomere maintenance via telomerase"/>
    <property type="evidence" value="ECO:0007669"/>
    <property type="project" value="TreeGrafter"/>
</dbReference>
<sequence>MRERDDYKFLEIRDAIASINQKVSLIGVIIECGFPKKTRGTDCFCILKIVDESYPKPGLSVNMFAEHFGMLPLVASLGDIIQLSHVVMKTHGGEVYAIFNKKFSTYALYNGKGSESFLPYQNHPKFIRRDLDKKFITGLRKWFVDFQIDEVDSNNFSLVRELKEAKAVDLACKIIHVQEFGKDEWMAFLWDGTDTRPISIPMRAEAEKDNPLPLHPEPLPLSRDILGTFPVLGTVLRVVFDQGIKKHGLHLLNIGKWMKFVNVYCEDYGGLWRGRLTPSTKFRYTPDRDHLVSERQRLYNTRLCMRYGRNPYWSFPWTSPITEVDYKDVSSVTLMDVLTYPEVTAKFLCVVRVVAAYPWKAKDFCCYRGIYRIRLTLEDPTARIHAYLYGEDGEKFFGGLPTIDALTRKRNALLGVATSDDGGGAEDAARNPPWVQCCLKSYYLDKSDPWGSRHYRIFGTGLVVE</sequence>
<feature type="domain" description="Telomeric single stranded DNA binding POT1/Cdc13" evidence="5">
    <location>
        <begin position="9"/>
        <end position="144"/>
    </location>
</feature>
<keyword evidence="7" id="KW-1185">Reference proteome</keyword>
<proteinExistence type="predicted"/>
<keyword evidence="3" id="KW-0779">Telomere</keyword>
<evidence type="ECO:0000256" key="2">
    <source>
        <dbReference type="ARBA" id="ARBA00022454"/>
    </source>
</evidence>
<dbReference type="SUPFAM" id="SSF50249">
    <property type="entry name" value="Nucleic acid-binding proteins"/>
    <property type="match status" value="2"/>
</dbReference>
<protein>
    <submittedName>
        <fullName evidence="6">Protection of telomeres protein</fullName>
    </submittedName>
</protein>
<dbReference type="GO" id="GO:0016233">
    <property type="term" value="P:telomere capping"/>
    <property type="evidence" value="ECO:0007669"/>
    <property type="project" value="TreeGrafter"/>
</dbReference>
<evidence type="ECO:0000259" key="5">
    <source>
        <dbReference type="SMART" id="SM00976"/>
    </source>
</evidence>
<dbReference type="GO" id="GO:0010521">
    <property type="term" value="F:telomerase inhibitor activity"/>
    <property type="evidence" value="ECO:0007669"/>
    <property type="project" value="TreeGrafter"/>
</dbReference>
<dbReference type="InterPro" id="IPR028389">
    <property type="entry name" value="POT1"/>
</dbReference>
<dbReference type="SMART" id="SM00976">
    <property type="entry name" value="Telo_bind"/>
    <property type="match status" value="1"/>
</dbReference>
<reference evidence="7" key="1">
    <citation type="submission" date="2016-06" db="EMBL/GenBank/DDBJ databases">
        <title>Parallel loss of symbiosis genes in relatives of nitrogen-fixing non-legume Parasponia.</title>
        <authorList>
            <person name="Van Velzen R."/>
            <person name="Holmer R."/>
            <person name="Bu F."/>
            <person name="Rutten L."/>
            <person name="Van Zeijl A."/>
            <person name="Liu W."/>
            <person name="Santuari L."/>
            <person name="Cao Q."/>
            <person name="Sharma T."/>
            <person name="Shen D."/>
            <person name="Roswanjaya Y."/>
            <person name="Wardhani T."/>
            <person name="Kalhor M.S."/>
            <person name="Jansen J."/>
            <person name="Van den Hoogen J."/>
            <person name="Gungor B."/>
            <person name="Hartog M."/>
            <person name="Hontelez J."/>
            <person name="Verver J."/>
            <person name="Yang W.-C."/>
            <person name="Schijlen E."/>
            <person name="Repin R."/>
            <person name="Schilthuizen M."/>
            <person name="Schranz E."/>
            <person name="Heidstra R."/>
            <person name="Miyata K."/>
            <person name="Fedorova E."/>
            <person name="Kohlen W."/>
            <person name="Bisseling T."/>
            <person name="Smit S."/>
            <person name="Geurts R."/>
        </authorList>
    </citation>
    <scope>NUCLEOTIDE SEQUENCE [LARGE SCALE GENOMIC DNA]</scope>
    <source>
        <strain evidence="7">cv. RG33-2</strain>
    </source>
</reference>
<keyword evidence="2" id="KW-0158">Chromosome</keyword>
<evidence type="ECO:0000313" key="7">
    <source>
        <dbReference type="Proteomes" id="UP000237000"/>
    </source>
</evidence>
<dbReference type="InterPro" id="IPR012340">
    <property type="entry name" value="NA-bd_OB-fold"/>
</dbReference>
<dbReference type="GO" id="GO:0098505">
    <property type="term" value="F:G-rich strand telomeric DNA binding"/>
    <property type="evidence" value="ECO:0007669"/>
    <property type="project" value="TreeGrafter"/>
</dbReference>
<keyword evidence="4" id="KW-0238">DNA-binding</keyword>
<dbReference type="AlphaFoldDB" id="A0A2P5E0T7"/>
<dbReference type="Pfam" id="PF25507">
    <property type="entry name" value="OB_POT1A"/>
    <property type="match status" value="1"/>
</dbReference>
<organism evidence="6 7">
    <name type="scientific">Trema orientale</name>
    <name type="common">Charcoal tree</name>
    <name type="synonym">Celtis orientalis</name>
    <dbReference type="NCBI Taxonomy" id="63057"/>
    <lineage>
        <taxon>Eukaryota</taxon>
        <taxon>Viridiplantae</taxon>
        <taxon>Streptophyta</taxon>
        <taxon>Embryophyta</taxon>
        <taxon>Tracheophyta</taxon>
        <taxon>Spermatophyta</taxon>
        <taxon>Magnoliopsida</taxon>
        <taxon>eudicotyledons</taxon>
        <taxon>Gunneridae</taxon>
        <taxon>Pentapetalae</taxon>
        <taxon>rosids</taxon>
        <taxon>fabids</taxon>
        <taxon>Rosales</taxon>
        <taxon>Cannabaceae</taxon>
        <taxon>Trema</taxon>
    </lineage>
</organism>
<dbReference type="FunCoup" id="A0A2P5E0T7">
    <property type="interactions" value="91"/>
</dbReference>
<gene>
    <name evidence="6" type="ORF">TorRG33x02_236630</name>
</gene>
<dbReference type="STRING" id="63057.A0A2P5E0T7"/>
<evidence type="ECO:0000256" key="4">
    <source>
        <dbReference type="ARBA" id="ARBA00023125"/>
    </source>
</evidence>
<dbReference type="EMBL" id="JXTC01000237">
    <property type="protein sequence ID" value="PON79151.1"/>
    <property type="molecule type" value="Genomic_DNA"/>
</dbReference>
<name>A0A2P5E0T7_TREOI</name>
<evidence type="ECO:0000256" key="1">
    <source>
        <dbReference type="ARBA" id="ARBA00004574"/>
    </source>
</evidence>
<accession>A0A2P5E0T7</accession>
<dbReference type="Proteomes" id="UP000237000">
    <property type="component" value="Unassembled WGS sequence"/>
</dbReference>
<dbReference type="InterPro" id="IPR057620">
    <property type="entry name" value="POT1A/B-like_OB"/>
</dbReference>